<sequence>MAPYCVSGDPICLPAFILPYITQLNDMTSAIKTQWHNLAFSGLILHEILDHPLEDETPQARLKQIGMMTILYTMTQAHQKLTLSNIIEITELTRSGVKETVDLLVKRGMLLETMGKNAMGRGTARQFEISQDLLSKLSSFRASQEAGLN</sequence>
<organism evidence="1 2">
    <name type="scientific">Rhizobium phaseoli</name>
    <dbReference type="NCBI Taxonomy" id="396"/>
    <lineage>
        <taxon>Bacteria</taxon>
        <taxon>Pseudomonadati</taxon>
        <taxon>Pseudomonadota</taxon>
        <taxon>Alphaproteobacteria</taxon>
        <taxon>Hyphomicrobiales</taxon>
        <taxon>Rhizobiaceae</taxon>
        <taxon>Rhizobium/Agrobacterium group</taxon>
        <taxon>Rhizobium</taxon>
    </lineage>
</organism>
<gene>
    <name evidence="1" type="ORF">AMC81_PD00175</name>
</gene>
<protein>
    <recommendedName>
        <fullName evidence="3">MarR family transcriptional regulator</fullName>
    </recommendedName>
</protein>
<evidence type="ECO:0008006" key="3">
    <source>
        <dbReference type="Google" id="ProtNLM"/>
    </source>
</evidence>
<proteinExistence type="predicted"/>
<reference evidence="1 2" key="1">
    <citation type="submission" date="2015-11" db="EMBL/GenBank/DDBJ databases">
        <title>The limits of bacterial species coexistence and the symbiotic plasmid transference in sympatric Rhizobium populations.</title>
        <authorList>
            <person name="Perez-Carrascal O.M."/>
            <person name="VanInsberghe D."/>
            <person name="Juarez S."/>
            <person name="Polz M.F."/>
            <person name="Vinuesa P."/>
            <person name="Gonzalez V."/>
        </authorList>
    </citation>
    <scope>NUCLEOTIDE SEQUENCE [LARGE SCALE GENOMIC DNA]</scope>
    <source>
        <strain evidence="1 2">N771</strain>
        <plasmid evidence="1 2">pRphaN671d</plasmid>
    </source>
</reference>
<geneLocation type="plasmid" evidence="1 2">
    <name>pRphaN671d</name>
</geneLocation>
<name>A0ABM6CIA9_9HYPH</name>
<dbReference type="EMBL" id="CP013572">
    <property type="protein sequence ID" value="ANL88031.1"/>
    <property type="molecule type" value="Genomic_DNA"/>
</dbReference>
<evidence type="ECO:0000313" key="1">
    <source>
        <dbReference type="EMBL" id="ANL88031.1"/>
    </source>
</evidence>
<keyword evidence="1" id="KW-0614">Plasmid</keyword>
<accession>A0ABM6CIA9</accession>
<dbReference type="Proteomes" id="UP000078551">
    <property type="component" value="Plasmid pRphaN671d"/>
</dbReference>
<evidence type="ECO:0000313" key="2">
    <source>
        <dbReference type="Proteomes" id="UP000078551"/>
    </source>
</evidence>
<keyword evidence="2" id="KW-1185">Reference proteome</keyword>